<dbReference type="Gene3D" id="3.40.950.10">
    <property type="entry name" value="Fe-only Hydrogenase (Larger Subunit), Chain L, domain 3"/>
    <property type="match status" value="1"/>
</dbReference>
<dbReference type="InterPro" id="IPR004108">
    <property type="entry name" value="Fe_hydrogenase_lsu_C"/>
</dbReference>
<dbReference type="EMBL" id="ADBJ01000037">
    <property type="protein sequence ID" value="EFA78611.1"/>
    <property type="molecule type" value="Genomic_DNA"/>
</dbReference>
<evidence type="ECO:0000256" key="2">
    <source>
        <dbReference type="ARBA" id="ARBA00022485"/>
    </source>
</evidence>
<comment type="similarity">
    <text evidence="1">Belongs to the NARF family.</text>
</comment>
<feature type="domain" description="Iron hydrogenase large subunit C-terminal" evidence="6">
    <location>
        <begin position="111"/>
        <end position="231"/>
    </location>
</feature>
<dbReference type="GO" id="GO:0046872">
    <property type="term" value="F:metal ion binding"/>
    <property type="evidence" value="ECO:0007669"/>
    <property type="project" value="UniProtKB-KW"/>
</dbReference>
<name>D3BII7_HETP5</name>
<comment type="caution">
    <text evidence="7">The sequence shown here is derived from an EMBL/GenBank/DDBJ whole genome shotgun (WGS) entry which is preliminary data.</text>
</comment>
<dbReference type="GeneID" id="31363546"/>
<dbReference type="AlphaFoldDB" id="D3BII7"/>
<dbReference type="InterPro" id="IPR050340">
    <property type="entry name" value="Cytosolic_Fe-S_CAF"/>
</dbReference>
<organism evidence="7 8">
    <name type="scientific">Heterostelium pallidum (strain ATCC 26659 / Pp 5 / PN500)</name>
    <name type="common">Cellular slime mold</name>
    <name type="synonym">Polysphondylium pallidum</name>
    <dbReference type="NCBI Taxonomy" id="670386"/>
    <lineage>
        <taxon>Eukaryota</taxon>
        <taxon>Amoebozoa</taxon>
        <taxon>Evosea</taxon>
        <taxon>Eumycetozoa</taxon>
        <taxon>Dictyostelia</taxon>
        <taxon>Acytosteliales</taxon>
        <taxon>Acytosteliaceae</taxon>
        <taxon>Heterostelium</taxon>
    </lineage>
</organism>
<proteinExistence type="inferred from homology"/>
<evidence type="ECO:0000313" key="8">
    <source>
        <dbReference type="Proteomes" id="UP000001396"/>
    </source>
</evidence>
<dbReference type="OMA" id="PCTAKIF"/>
<dbReference type="FunFam" id="3.30.70.20:FF:000042">
    <property type="entry name" value="Cytosolic Fe-S cluster assembly factor NAR1"/>
    <property type="match status" value="1"/>
</dbReference>
<evidence type="ECO:0000259" key="6">
    <source>
        <dbReference type="Pfam" id="PF02906"/>
    </source>
</evidence>
<feature type="domain" description="Iron hydrogenase large subunit C-terminal" evidence="6">
    <location>
        <begin position="236"/>
        <end position="381"/>
    </location>
</feature>
<protein>
    <submittedName>
        <fullName evidence="7">Nuclear prelamin A recognition factor-like protein</fullName>
    </submittedName>
</protein>
<evidence type="ECO:0000256" key="5">
    <source>
        <dbReference type="ARBA" id="ARBA00023014"/>
    </source>
</evidence>
<dbReference type="PANTHER" id="PTHR11615">
    <property type="entry name" value="NITRATE, FORMATE, IRON DEHYDROGENASE"/>
    <property type="match status" value="1"/>
</dbReference>
<dbReference type="GO" id="GO:0051539">
    <property type="term" value="F:4 iron, 4 sulfur cluster binding"/>
    <property type="evidence" value="ECO:0007669"/>
    <property type="project" value="UniProtKB-KW"/>
</dbReference>
<dbReference type="FunCoup" id="D3BII7">
    <property type="interactions" value="99"/>
</dbReference>
<gene>
    <name evidence="7" type="ORF">PPL_08066</name>
</gene>
<dbReference type="InParanoid" id="D3BII7"/>
<reference evidence="7 8" key="1">
    <citation type="journal article" date="2011" name="Genome Res.">
        <title>Phylogeny-wide analysis of social amoeba genomes highlights ancient origins for complex intercellular communication.</title>
        <authorList>
            <person name="Heidel A.J."/>
            <person name="Lawal H.M."/>
            <person name="Felder M."/>
            <person name="Schilde C."/>
            <person name="Helps N.R."/>
            <person name="Tunggal B."/>
            <person name="Rivero F."/>
            <person name="John U."/>
            <person name="Schleicher M."/>
            <person name="Eichinger L."/>
            <person name="Platzer M."/>
            <person name="Noegel A.A."/>
            <person name="Schaap P."/>
            <person name="Gloeckner G."/>
        </authorList>
    </citation>
    <scope>NUCLEOTIDE SEQUENCE [LARGE SCALE GENOMIC DNA]</scope>
    <source>
        <strain evidence="8">ATCC 26659 / Pp 5 / PN500</strain>
    </source>
</reference>
<keyword evidence="4" id="KW-0408">Iron</keyword>
<evidence type="ECO:0000256" key="4">
    <source>
        <dbReference type="ARBA" id="ARBA00023004"/>
    </source>
</evidence>
<dbReference type="SUPFAM" id="SSF53920">
    <property type="entry name" value="Fe-only hydrogenase"/>
    <property type="match status" value="1"/>
</dbReference>
<keyword evidence="5" id="KW-0411">Iron-sulfur</keyword>
<dbReference type="Proteomes" id="UP000001396">
    <property type="component" value="Unassembled WGS sequence"/>
</dbReference>
<evidence type="ECO:0000313" key="7">
    <source>
        <dbReference type="EMBL" id="EFA78611.1"/>
    </source>
</evidence>
<evidence type="ECO:0000256" key="3">
    <source>
        <dbReference type="ARBA" id="ARBA00022723"/>
    </source>
</evidence>
<dbReference type="InterPro" id="IPR009016">
    <property type="entry name" value="Fe_hydrogenase"/>
</dbReference>
<sequence length="431" mass="48425">MSDKFSSILKLTELDDFITPSQECIKPVEISKSKKSTKVDIDKDGSYVEIDEFGEKTKLEKATITLNDCLACSGCITSAESVLITAQSITEFQNVLNANTSSTTAVAIAKKTIVISISPQSRASIAAHFNLPIKIVQRKLEILFKRILNCDYVFDVSFGREFSLLESAAEFVARHRKQLENAPLPMLCSACPGWICYAEKSHGEYILPYISTTKSPQQIMGTLVKYYLGEKFLNKNSRDVDCVLSSSEVLDLLKEKSIDFVGLEDKEEEIDPQQQMFRYLDSETGSPYGVEGSTGGYFEFLYRYAAKELFGVEVKEIEYQVGRNTDFKEASLVVDGKKVMTFAKAYGFRNIQNVVRKIKIGKLPYDFVEVMACPSGCINGGGQIKAGSESLRDQKVLIQQAEDRYNEQQLLQPQQDQQINEIYKQWLNGLN</sequence>
<accession>D3BII7</accession>
<keyword evidence="3" id="KW-0479">Metal-binding</keyword>
<dbReference type="Pfam" id="PF02906">
    <property type="entry name" value="Fe_hyd_lg_C"/>
    <property type="match status" value="2"/>
</dbReference>
<evidence type="ECO:0000256" key="1">
    <source>
        <dbReference type="ARBA" id="ARBA00006596"/>
    </source>
</evidence>
<dbReference type="STRING" id="670386.D3BII7"/>
<keyword evidence="2" id="KW-0004">4Fe-4S</keyword>
<keyword evidence="8" id="KW-1185">Reference proteome</keyword>
<dbReference type="RefSeq" id="XP_020430735.1">
    <property type="nucleotide sequence ID" value="XM_020578896.1"/>
</dbReference>